<dbReference type="AlphaFoldDB" id="A0AAN7BRK4"/>
<dbReference type="PANTHER" id="PTHR45691">
    <property type="entry name" value="PROTEIN DIAPHANOUS"/>
    <property type="match status" value="1"/>
</dbReference>
<gene>
    <name evidence="3" type="ORF">QBC38DRAFT_162837</name>
</gene>
<comment type="caution">
    <text evidence="3">The sequence shown here is derived from an EMBL/GenBank/DDBJ whole genome shotgun (WGS) entry which is preliminary data.</text>
</comment>
<evidence type="ECO:0000256" key="2">
    <source>
        <dbReference type="SAM" id="Phobius"/>
    </source>
</evidence>
<evidence type="ECO:0000256" key="1">
    <source>
        <dbReference type="SAM" id="MobiDB-lite"/>
    </source>
</evidence>
<dbReference type="PANTHER" id="PTHR45691:SF6">
    <property type="entry name" value="PROTEIN DIAPHANOUS"/>
    <property type="match status" value="1"/>
</dbReference>
<protein>
    <submittedName>
        <fullName evidence="3">Uncharacterized protein</fullName>
    </submittedName>
</protein>
<keyword evidence="2" id="KW-0812">Transmembrane</keyword>
<feature type="compositionally biased region" description="Low complexity" evidence="1">
    <location>
        <begin position="326"/>
        <end position="340"/>
    </location>
</feature>
<feature type="compositionally biased region" description="Basic residues" evidence="1">
    <location>
        <begin position="122"/>
        <end position="131"/>
    </location>
</feature>
<dbReference type="EMBL" id="MU865321">
    <property type="protein sequence ID" value="KAK4228268.1"/>
    <property type="molecule type" value="Genomic_DNA"/>
</dbReference>
<evidence type="ECO:0000313" key="4">
    <source>
        <dbReference type="Proteomes" id="UP001301958"/>
    </source>
</evidence>
<feature type="compositionally biased region" description="Low complexity" evidence="1">
    <location>
        <begin position="277"/>
        <end position="290"/>
    </location>
</feature>
<feature type="region of interest" description="Disordered" evidence="1">
    <location>
        <begin position="259"/>
        <end position="352"/>
    </location>
</feature>
<dbReference type="GO" id="GO:0005884">
    <property type="term" value="C:actin filament"/>
    <property type="evidence" value="ECO:0007669"/>
    <property type="project" value="TreeGrafter"/>
</dbReference>
<evidence type="ECO:0000313" key="3">
    <source>
        <dbReference type="EMBL" id="KAK4228268.1"/>
    </source>
</evidence>
<keyword evidence="2" id="KW-0472">Membrane</keyword>
<keyword evidence="4" id="KW-1185">Reference proteome</keyword>
<proteinExistence type="predicted"/>
<organism evidence="3 4">
    <name type="scientific">Podospora fimiseda</name>
    <dbReference type="NCBI Taxonomy" id="252190"/>
    <lineage>
        <taxon>Eukaryota</taxon>
        <taxon>Fungi</taxon>
        <taxon>Dikarya</taxon>
        <taxon>Ascomycota</taxon>
        <taxon>Pezizomycotina</taxon>
        <taxon>Sordariomycetes</taxon>
        <taxon>Sordariomycetidae</taxon>
        <taxon>Sordariales</taxon>
        <taxon>Podosporaceae</taxon>
        <taxon>Podospora</taxon>
    </lineage>
</organism>
<accession>A0AAN7BRK4</accession>
<keyword evidence="2" id="KW-1133">Transmembrane helix</keyword>
<feature type="region of interest" description="Disordered" evidence="1">
    <location>
        <begin position="61"/>
        <end position="84"/>
    </location>
</feature>
<dbReference type="Proteomes" id="UP001301958">
    <property type="component" value="Unassembled WGS sequence"/>
</dbReference>
<name>A0AAN7BRK4_9PEZI</name>
<feature type="region of interest" description="Disordered" evidence="1">
    <location>
        <begin position="117"/>
        <end position="166"/>
    </location>
</feature>
<feature type="transmembrane region" description="Helical" evidence="2">
    <location>
        <begin position="87"/>
        <end position="109"/>
    </location>
</feature>
<reference evidence="3" key="2">
    <citation type="submission" date="2023-05" db="EMBL/GenBank/DDBJ databases">
        <authorList>
            <consortium name="Lawrence Berkeley National Laboratory"/>
            <person name="Steindorff A."/>
            <person name="Hensen N."/>
            <person name="Bonometti L."/>
            <person name="Westerberg I."/>
            <person name="Brannstrom I.O."/>
            <person name="Guillou S."/>
            <person name="Cros-Aarteil S."/>
            <person name="Calhoun S."/>
            <person name="Haridas S."/>
            <person name="Kuo A."/>
            <person name="Mondo S."/>
            <person name="Pangilinan J."/>
            <person name="Riley R."/>
            <person name="Labutti K."/>
            <person name="Andreopoulos B."/>
            <person name="Lipzen A."/>
            <person name="Chen C."/>
            <person name="Yanf M."/>
            <person name="Daum C."/>
            <person name="Ng V."/>
            <person name="Clum A."/>
            <person name="Ohm R."/>
            <person name="Martin F."/>
            <person name="Silar P."/>
            <person name="Natvig D."/>
            <person name="Lalanne C."/>
            <person name="Gautier V."/>
            <person name="Ament-Velasquez S.L."/>
            <person name="Kruys A."/>
            <person name="Hutchinson M.I."/>
            <person name="Powell A.J."/>
            <person name="Barry K."/>
            <person name="Miller A.N."/>
            <person name="Grigoriev I.V."/>
            <person name="Debuchy R."/>
            <person name="Gladieux P."/>
            <person name="Thoren M.H."/>
            <person name="Johannesson H."/>
        </authorList>
    </citation>
    <scope>NUCLEOTIDE SEQUENCE</scope>
    <source>
        <strain evidence="3">CBS 990.96</strain>
    </source>
</reference>
<feature type="compositionally biased region" description="Pro residues" evidence="1">
    <location>
        <begin position="259"/>
        <end position="276"/>
    </location>
</feature>
<reference evidence="3" key="1">
    <citation type="journal article" date="2023" name="Mol. Phylogenet. Evol.">
        <title>Genome-scale phylogeny and comparative genomics of the fungal order Sordariales.</title>
        <authorList>
            <person name="Hensen N."/>
            <person name="Bonometti L."/>
            <person name="Westerberg I."/>
            <person name="Brannstrom I.O."/>
            <person name="Guillou S."/>
            <person name="Cros-Aarteil S."/>
            <person name="Calhoun S."/>
            <person name="Haridas S."/>
            <person name="Kuo A."/>
            <person name="Mondo S."/>
            <person name="Pangilinan J."/>
            <person name="Riley R."/>
            <person name="LaButti K."/>
            <person name="Andreopoulos B."/>
            <person name="Lipzen A."/>
            <person name="Chen C."/>
            <person name="Yan M."/>
            <person name="Daum C."/>
            <person name="Ng V."/>
            <person name="Clum A."/>
            <person name="Steindorff A."/>
            <person name="Ohm R.A."/>
            <person name="Martin F."/>
            <person name="Silar P."/>
            <person name="Natvig D.O."/>
            <person name="Lalanne C."/>
            <person name="Gautier V."/>
            <person name="Ament-Velasquez S.L."/>
            <person name="Kruys A."/>
            <person name="Hutchinson M.I."/>
            <person name="Powell A.J."/>
            <person name="Barry K."/>
            <person name="Miller A.N."/>
            <person name="Grigoriev I.V."/>
            <person name="Debuchy R."/>
            <person name="Gladieux P."/>
            <person name="Hiltunen Thoren M."/>
            <person name="Johannesson H."/>
        </authorList>
    </citation>
    <scope>NUCLEOTIDE SEQUENCE</scope>
    <source>
        <strain evidence="3">CBS 990.96</strain>
    </source>
</reference>
<feature type="region of interest" description="Disordered" evidence="1">
    <location>
        <begin position="520"/>
        <end position="549"/>
    </location>
</feature>
<dbReference type="InterPro" id="IPR051412">
    <property type="entry name" value="Formin_Homology_Diaphanous_sf"/>
</dbReference>
<feature type="compositionally biased region" description="Low complexity" evidence="1">
    <location>
        <begin position="520"/>
        <end position="541"/>
    </location>
</feature>
<sequence>MHGVVTQLGIASPSLSSSSTPTTPSASASVRAITVAVSECCQSNTPPVNFGPSSTFTTITTSSTPPVVLPSETSDSQSSSTGSVSPAVIAGTVIGAAVLIFIAAFFFFVCHRRKNPNTGIQRRSRGRRRTTRMYSYPGEYQTVPVNHPNSPPSHSPTPSSDSSLSTQGLLDMASYANDQHENEYTYIPQDNTTTANCHHHHIKNQPSTDTIFHLAALSPRGDRRSVDTIFALRFYYTHELDRRSKGSFLAELPSSPILPPVPPLPSSPPPPPPPPQTSSSKSRLSRFSHSTNNNKRKTYLTPAGEPWKPLPPPIAPLPAVPPPSSSPQNNNNNRRSTNPTFSLFPKPPSHNNKPLRPAPLNISKNINTSRVQHQQPVVARSAPLNMNPITNSIRGHIRSLGSAPLPCSSTPKIIVQQASAPTTPPLPIPNPPGSAPLPSTNTFHNNNNNGRFNSTLLTPPIGTGEFAPPPTATTTRGRISMKGIEGGRTTRNRIKSLPGGSGSNSPRRGFGWLAERGGMIIGGMRPRSPSGGSATTTNTGGPRSFSTPV</sequence>
<feature type="compositionally biased region" description="Pro residues" evidence="1">
    <location>
        <begin position="308"/>
        <end position="325"/>
    </location>
</feature>
<dbReference type="GO" id="GO:0030041">
    <property type="term" value="P:actin filament polymerization"/>
    <property type="evidence" value="ECO:0007669"/>
    <property type="project" value="TreeGrafter"/>
</dbReference>